<evidence type="ECO:0000313" key="3">
    <source>
        <dbReference type="Proteomes" id="UP000629468"/>
    </source>
</evidence>
<proteinExistence type="predicted"/>
<organism evidence="2 3">
    <name type="scientific">Agaricus bisporus var. burnettii</name>
    <dbReference type="NCBI Taxonomy" id="192524"/>
    <lineage>
        <taxon>Eukaryota</taxon>
        <taxon>Fungi</taxon>
        <taxon>Dikarya</taxon>
        <taxon>Basidiomycota</taxon>
        <taxon>Agaricomycotina</taxon>
        <taxon>Agaricomycetes</taxon>
        <taxon>Agaricomycetidae</taxon>
        <taxon>Agaricales</taxon>
        <taxon>Agaricineae</taxon>
        <taxon>Agaricaceae</taxon>
        <taxon>Agaricus</taxon>
    </lineage>
</organism>
<evidence type="ECO:0000256" key="1">
    <source>
        <dbReference type="SAM" id="MobiDB-lite"/>
    </source>
</evidence>
<sequence>MHREPLRKVDVHAPGSGLSGGNSDDEMGLSIRSGTPIEWPPTPPLRSHAVERNIAPPPIPAKGGSTSIEGPVIKVPVTVYPVPVSASYLDSKRSALRVRADSTQKIQPSRVVQMANRKPGNTIRIFQADLTQEVGLKKIESNDKPS</sequence>
<reference evidence="2 3" key="1">
    <citation type="journal article" name="Sci. Rep.">
        <title>Telomere-to-telomere assembled and centromere annotated genomes of the two main subspecies of the button mushroom Agaricus bisporus reveal especially polymorphic chromosome ends.</title>
        <authorList>
            <person name="Sonnenberg A.S.M."/>
            <person name="Sedaghat-Telgerd N."/>
            <person name="Lavrijssen B."/>
            <person name="Ohm R.A."/>
            <person name="Hendrickx P.M."/>
            <person name="Scholtmeijer K."/>
            <person name="Baars J.J.P."/>
            <person name="van Peer A."/>
        </authorList>
    </citation>
    <scope>NUCLEOTIDE SEQUENCE [LARGE SCALE GENOMIC DNA]</scope>
    <source>
        <strain evidence="2 3">H119_p4</strain>
    </source>
</reference>
<dbReference type="EMBL" id="JABXXO010000014">
    <property type="protein sequence ID" value="KAF7760949.1"/>
    <property type="molecule type" value="Genomic_DNA"/>
</dbReference>
<feature type="compositionally biased region" description="Basic and acidic residues" evidence="1">
    <location>
        <begin position="1"/>
        <end position="11"/>
    </location>
</feature>
<protein>
    <submittedName>
        <fullName evidence="2">Uncharacterized protein</fullName>
    </submittedName>
</protein>
<gene>
    <name evidence="2" type="ORF">Agabi119p4_10358</name>
</gene>
<dbReference type="AlphaFoldDB" id="A0A8H7C1E1"/>
<comment type="caution">
    <text evidence="2">The sequence shown here is derived from an EMBL/GenBank/DDBJ whole genome shotgun (WGS) entry which is preliminary data.</text>
</comment>
<dbReference type="Proteomes" id="UP000629468">
    <property type="component" value="Unassembled WGS sequence"/>
</dbReference>
<accession>A0A8H7C1E1</accession>
<feature type="region of interest" description="Disordered" evidence="1">
    <location>
        <begin position="1"/>
        <end position="68"/>
    </location>
</feature>
<evidence type="ECO:0000313" key="2">
    <source>
        <dbReference type="EMBL" id="KAF7760949.1"/>
    </source>
</evidence>
<name>A0A8H7C1E1_AGABI</name>